<evidence type="ECO:0000256" key="8">
    <source>
        <dbReference type="ARBA" id="ARBA00022967"/>
    </source>
</evidence>
<dbReference type="Gene3D" id="3.40.50.300">
    <property type="entry name" value="P-loop containing nucleotide triphosphate hydrolases"/>
    <property type="match status" value="2"/>
</dbReference>
<evidence type="ECO:0000256" key="4">
    <source>
        <dbReference type="ARBA" id="ARBA00022597"/>
    </source>
</evidence>
<dbReference type="InterPro" id="IPR003593">
    <property type="entry name" value="AAA+_ATPase"/>
</dbReference>
<evidence type="ECO:0000256" key="3">
    <source>
        <dbReference type="ARBA" id="ARBA00022475"/>
    </source>
</evidence>
<dbReference type="RefSeq" id="WP_266341079.1">
    <property type="nucleotide sequence ID" value="NZ_JAPKNK010000014.1"/>
</dbReference>
<comment type="caution">
    <text evidence="11">The sequence shown here is derived from an EMBL/GenBank/DDBJ whole genome shotgun (WGS) entry which is preliminary data.</text>
</comment>
<dbReference type="GO" id="GO:0016887">
    <property type="term" value="F:ATP hydrolysis activity"/>
    <property type="evidence" value="ECO:0007669"/>
    <property type="project" value="InterPro"/>
</dbReference>
<comment type="similarity">
    <text evidence="1">Belongs to the ABC transporter superfamily.</text>
</comment>
<dbReference type="SMART" id="SM00382">
    <property type="entry name" value="AAA"/>
    <property type="match status" value="2"/>
</dbReference>
<keyword evidence="2" id="KW-0813">Transport</keyword>
<keyword evidence="12" id="KW-1185">Reference proteome</keyword>
<keyword evidence="3" id="KW-1003">Cell membrane</keyword>
<dbReference type="InterPro" id="IPR050107">
    <property type="entry name" value="ABC_carbohydrate_import_ATPase"/>
</dbReference>
<organism evidence="11 12">
    <name type="scientific">Kaistia nematophila</name>
    <dbReference type="NCBI Taxonomy" id="2994654"/>
    <lineage>
        <taxon>Bacteria</taxon>
        <taxon>Pseudomonadati</taxon>
        <taxon>Pseudomonadota</taxon>
        <taxon>Alphaproteobacteria</taxon>
        <taxon>Hyphomicrobiales</taxon>
        <taxon>Kaistiaceae</taxon>
        <taxon>Kaistia</taxon>
    </lineage>
</organism>
<keyword evidence="6" id="KW-0547">Nucleotide-binding</keyword>
<name>A0A9X3IN10_9HYPH</name>
<dbReference type="PROSITE" id="PS00211">
    <property type="entry name" value="ABC_TRANSPORTER_1"/>
    <property type="match status" value="1"/>
</dbReference>
<dbReference type="Pfam" id="PF00005">
    <property type="entry name" value="ABC_tran"/>
    <property type="match status" value="2"/>
</dbReference>
<dbReference type="PANTHER" id="PTHR43790:SF3">
    <property type="entry name" value="D-ALLOSE IMPORT ATP-BINDING PROTEIN ALSA-RELATED"/>
    <property type="match status" value="1"/>
</dbReference>
<dbReference type="PANTHER" id="PTHR43790">
    <property type="entry name" value="CARBOHYDRATE TRANSPORT ATP-BINDING PROTEIN MG119-RELATED"/>
    <property type="match status" value="1"/>
</dbReference>
<gene>
    <name evidence="11" type="ORF">OSH07_23150</name>
</gene>
<reference evidence="11" key="1">
    <citation type="submission" date="2022-11" db="EMBL/GenBank/DDBJ databases">
        <title>Biodiversity and phylogenetic relationships of bacteria.</title>
        <authorList>
            <person name="Machado R.A.R."/>
            <person name="Bhat A."/>
            <person name="Loulou A."/>
            <person name="Kallel S."/>
        </authorList>
    </citation>
    <scope>NUCLEOTIDE SEQUENCE</scope>
    <source>
        <strain evidence="11">K-TC2</strain>
    </source>
</reference>
<evidence type="ECO:0000256" key="6">
    <source>
        <dbReference type="ARBA" id="ARBA00022741"/>
    </source>
</evidence>
<dbReference type="CDD" id="cd03215">
    <property type="entry name" value="ABC_Carb_Monos_II"/>
    <property type="match status" value="1"/>
</dbReference>
<evidence type="ECO:0000313" key="12">
    <source>
        <dbReference type="Proteomes" id="UP001144805"/>
    </source>
</evidence>
<feature type="domain" description="ABC transporter" evidence="10">
    <location>
        <begin position="270"/>
        <end position="514"/>
    </location>
</feature>
<accession>A0A9X3IN10</accession>
<evidence type="ECO:0000313" key="11">
    <source>
        <dbReference type="EMBL" id="MCX5572118.1"/>
    </source>
</evidence>
<evidence type="ECO:0000256" key="5">
    <source>
        <dbReference type="ARBA" id="ARBA00022737"/>
    </source>
</evidence>
<evidence type="ECO:0000256" key="1">
    <source>
        <dbReference type="ARBA" id="ARBA00005417"/>
    </source>
</evidence>
<dbReference type="InterPro" id="IPR027417">
    <property type="entry name" value="P-loop_NTPase"/>
</dbReference>
<evidence type="ECO:0000256" key="9">
    <source>
        <dbReference type="ARBA" id="ARBA00023136"/>
    </source>
</evidence>
<protein>
    <submittedName>
        <fullName evidence="11">Sugar ABC transporter ATP-binding protein</fullName>
    </submittedName>
</protein>
<dbReference type="SUPFAM" id="SSF52540">
    <property type="entry name" value="P-loop containing nucleoside triphosphate hydrolases"/>
    <property type="match status" value="2"/>
</dbReference>
<evidence type="ECO:0000259" key="10">
    <source>
        <dbReference type="PROSITE" id="PS50893"/>
    </source>
</evidence>
<sequence>MTAAGLAVDHGAGGTPALRLAGATMAFGGVTVLRDAAIGIGRGEIRALVGKNGSGKSTLIKILSGYHRPQPGAVLEIAGRSYEFPIRPERLRAAGLSFIHQDLGLVPEASVLDNVLVGRFAGGRVAPIGWRGERERVRRVLARFELDVPLDRPVRLLSPVERAFVAIARGFIDAEAQGGVLVLDEPTAFLPQEDVGRLFQAIRGLAASGQAILYVSHRLDEILDLTHTVTVLRDGNIVHDDVTANLTEDQLVRHILGEDVRTFYPALAAAKAEPALAVDGLSGRGVADVSFALKKGEILGVSGLAGAGWETLPYLLSGATPARAGTIRTEAGRTDAAALRPDRARRLGIALLPADRQKASGAQALSLRENASLPVLGRYFRRGLMRRGAERAATAELLRNFQVRPAIPEAPLRTLSGGNQQKLLLGKWIQTKPGVLVLHEPTQGVDVGSKQDIFRKIEEIAASGVAVILASAESEDLARLCHRVLVLRRGAVAGILEGDQLSETAINDLSFRGHGAGGAAGGTQ</sequence>
<keyword evidence="5" id="KW-0677">Repeat</keyword>
<keyword evidence="8" id="KW-1278">Translocase</keyword>
<dbReference type="InterPro" id="IPR003439">
    <property type="entry name" value="ABC_transporter-like_ATP-bd"/>
</dbReference>
<dbReference type="AlphaFoldDB" id="A0A9X3IN10"/>
<dbReference type="GO" id="GO:0005524">
    <property type="term" value="F:ATP binding"/>
    <property type="evidence" value="ECO:0007669"/>
    <property type="project" value="UniProtKB-KW"/>
</dbReference>
<proteinExistence type="inferred from homology"/>
<evidence type="ECO:0000256" key="2">
    <source>
        <dbReference type="ARBA" id="ARBA00022448"/>
    </source>
</evidence>
<evidence type="ECO:0000256" key="7">
    <source>
        <dbReference type="ARBA" id="ARBA00022840"/>
    </source>
</evidence>
<dbReference type="InterPro" id="IPR017871">
    <property type="entry name" value="ABC_transporter-like_CS"/>
</dbReference>
<keyword evidence="7 11" id="KW-0067">ATP-binding</keyword>
<dbReference type="PROSITE" id="PS50893">
    <property type="entry name" value="ABC_TRANSPORTER_2"/>
    <property type="match status" value="2"/>
</dbReference>
<feature type="domain" description="ABC transporter" evidence="10">
    <location>
        <begin position="18"/>
        <end position="259"/>
    </location>
</feature>
<keyword evidence="4" id="KW-0762">Sugar transport</keyword>
<keyword evidence="9" id="KW-0472">Membrane</keyword>
<dbReference type="EMBL" id="JAPKNK010000014">
    <property type="protein sequence ID" value="MCX5572118.1"/>
    <property type="molecule type" value="Genomic_DNA"/>
</dbReference>
<dbReference type="Proteomes" id="UP001144805">
    <property type="component" value="Unassembled WGS sequence"/>
</dbReference>